<dbReference type="Pfam" id="PF07784">
    <property type="entry name" value="DUF1622"/>
    <property type="match status" value="1"/>
</dbReference>
<dbReference type="OrthoDB" id="165260at2"/>
<gene>
    <name evidence="2" type="ORF">Krac_3498</name>
</gene>
<name>D6U1L8_KTERA</name>
<reference evidence="2 3" key="1">
    <citation type="journal article" date="2011" name="Stand. Genomic Sci.">
        <title>Non-contiguous finished genome sequence and contextual data of the filamentous soil bacterium Ktedonobacter racemifer type strain (SOSP1-21).</title>
        <authorList>
            <person name="Chang Y.J."/>
            <person name="Land M."/>
            <person name="Hauser L."/>
            <person name="Chertkov O."/>
            <person name="Del Rio T.G."/>
            <person name="Nolan M."/>
            <person name="Copeland A."/>
            <person name="Tice H."/>
            <person name="Cheng J.F."/>
            <person name="Lucas S."/>
            <person name="Han C."/>
            <person name="Goodwin L."/>
            <person name="Pitluck S."/>
            <person name="Ivanova N."/>
            <person name="Ovchinikova G."/>
            <person name="Pati A."/>
            <person name="Chen A."/>
            <person name="Palaniappan K."/>
            <person name="Mavromatis K."/>
            <person name="Liolios K."/>
            <person name="Brettin T."/>
            <person name="Fiebig A."/>
            <person name="Rohde M."/>
            <person name="Abt B."/>
            <person name="Goker M."/>
            <person name="Detter J.C."/>
            <person name="Woyke T."/>
            <person name="Bristow J."/>
            <person name="Eisen J.A."/>
            <person name="Markowitz V."/>
            <person name="Hugenholtz P."/>
            <person name="Kyrpides N.C."/>
            <person name="Klenk H.P."/>
            <person name="Lapidus A."/>
        </authorList>
    </citation>
    <scope>NUCLEOTIDE SEQUENCE [LARGE SCALE GENOMIC DNA]</scope>
    <source>
        <strain evidence="3">DSM 44963</strain>
    </source>
</reference>
<dbReference type="RefSeq" id="WP_007920944.1">
    <property type="nucleotide sequence ID" value="NZ_ADVG01000004.1"/>
</dbReference>
<keyword evidence="1" id="KW-1133">Transmembrane helix</keyword>
<comment type="caution">
    <text evidence="2">The sequence shown here is derived from an EMBL/GenBank/DDBJ whole genome shotgun (WGS) entry which is preliminary data.</text>
</comment>
<dbReference type="Proteomes" id="UP000004508">
    <property type="component" value="Unassembled WGS sequence"/>
</dbReference>
<evidence type="ECO:0000256" key="1">
    <source>
        <dbReference type="SAM" id="Phobius"/>
    </source>
</evidence>
<proteinExistence type="predicted"/>
<dbReference type="InParanoid" id="D6U1L8"/>
<sequence>MNLTHLVTFSLWAAMIEFIGALLIIAYLLKSLVVLFKTGQVTVARLIVADGIITGLSFKLAGTLLKTIELRSWRQIAMFAAIFVLRTALKRWFAWERSHLQQYLQPHNL</sequence>
<feature type="transmembrane region" description="Helical" evidence="1">
    <location>
        <begin position="6"/>
        <end position="29"/>
    </location>
</feature>
<dbReference type="eggNOG" id="ENOG5033NYG">
    <property type="taxonomic scope" value="Bacteria"/>
</dbReference>
<dbReference type="AlphaFoldDB" id="D6U1L8"/>
<keyword evidence="3" id="KW-1185">Reference proteome</keyword>
<evidence type="ECO:0008006" key="4">
    <source>
        <dbReference type="Google" id="ProtNLM"/>
    </source>
</evidence>
<evidence type="ECO:0000313" key="2">
    <source>
        <dbReference type="EMBL" id="EFH82662.1"/>
    </source>
</evidence>
<protein>
    <recommendedName>
        <fullName evidence="4">DUF1622 domain-containing protein</fullName>
    </recommendedName>
</protein>
<organism evidence="2 3">
    <name type="scientific">Ktedonobacter racemifer DSM 44963</name>
    <dbReference type="NCBI Taxonomy" id="485913"/>
    <lineage>
        <taxon>Bacteria</taxon>
        <taxon>Bacillati</taxon>
        <taxon>Chloroflexota</taxon>
        <taxon>Ktedonobacteria</taxon>
        <taxon>Ktedonobacterales</taxon>
        <taxon>Ktedonobacteraceae</taxon>
        <taxon>Ktedonobacter</taxon>
    </lineage>
</organism>
<dbReference type="InterPro" id="IPR012427">
    <property type="entry name" value="DUF1622"/>
</dbReference>
<keyword evidence="1" id="KW-0472">Membrane</keyword>
<accession>D6U1L8</accession>
<keyword evidence="1" id="KW-0812">Transmembrane</keyword>
<evidence type="ECO:0000313" key="3">
    <source>
        <dbReference type="Proteomes" id="UP000004508"/>
    </source>
</evidence>
<dbReference type="EMBL" id="ADVG01000004">
    <property type="protein sequence ID" value="EFH82662.1"/>
    <property type="molecule type" value="Genomic_DNA"/>
</dbReference>